<dbReference type="PROSITE" id="PS50088">
    <property type="entry name" value="ANK_REPEAT"/>
    <property type="match status" value="2"/>
</dbReference>
<organism evidence="4 5">
    <name type="scientific">Mytilus edulis</name>
    <name type="common">Blue mussel</name>
    <dbReference type="NCBI Taxonomy" id="6550"/>
    <lineage>
        <taxon>Eukaryota</taxon>
        <taxon>Metazoa</taxon>
        <taxon>Spiralia</taxon>
        <taxon>Lophotrochozoa</taxon>
        <taxon>Mollusca</taxon>
        <taxon>Bivalvia</taxon>
        <taxon>Autobranchia</taxon>
        <taxon>Pteriomorphia</taxon>
        <taxon>Mytilida</taxon>
        <taxon>Mytiloidea</taxon>
        <taxon>Mytilidae</taxon>
        <taxon>Mytilinae</taxon>
        <taxon>Mytilus</taxon>
    </lineage>
</organism>
<sequence>MHTCGLQTNMSKKELEESADSAIGLYFTKDSNNFRFMHDALEETIGCHFYKFDSRVMFSDCDILFIRDRVRVHSIENTNTNIHENIVIIQEDELNEDRFRPLYDRLWTELENGRFSNLLMSNLFKNRNFVRIFGITFDKSINTVLVKASSEQKQSNGQSVFKQALRVLADDAFQHVQVNKDAISRVIEARDVRSTLIDWIVAFGCYEFFRYAWSKMTTFDRKLILGRYGTFLPSVESFFPLAVLGGSVDIVKTLIEDGADVNCCSEFLETSLHIAIKTDAVKVLFHEELPKNDDFYLGFKQDSHTNLFSKKLTPKVNIVDNNGLTAVHLAVINNNIDILSLLLRNKAEVNFRDEYYRTPLHYTRSKSVTQLLLARSSQNQCCETFQNVNVKQEYSKTFQNVNVKQEYSKTISACRTTWLNNNLQTAFEDVARDYVNMPDKEGNTPLHSVIERHFSKQESGE</sequence>
<feature type="repeat" description="ANK" evidence="3">
    <location>
        <begin position="234"/>
        <end position="266"/>
    </location>
</feature>
<dbReference type="Proteomes" id="UP000683360">
    <property type="component" value="Unassembled WGS sequence"/>
</dbReference>
<dbReference type="SUPFAM" id="SSF48403">
    <property type="entry name" value="Ankyrin repeat"/>
    <property type="match status" value="1"/>
</dbReference>
<gene>
    <name evidence="4" type="ORF">MEDL_19348</name>
</gene>
<dbReference type="PANTHER" id="PTHR24123:SF33">
    <property type="entry name" value="PROTEIN HOS4"/>
    <property type="match status" value="1"/>
</dbReference>
<accession>A0A8S3RAR6</accession>
<comment type="caution">
    <text evidence="4">The sequence shown here is derived from an EMBL/GenBank/DDBJ whole genome shotgun (WGS) entry which is preliminary data.</text>
</comment>
<dbReference type="InterPro" id="IPR051165">
    <property type="entry name" value="Multifunctional_ANK_Repeat"/>
</dbReference>
<keyword evidence="5" id="KW-1185">Reference proteome</keyword>
<dbReference type="SMART" id="SM00248">
    <property type="entry name" value="ANK"/>
    <property type="match status" value="2"/>
</dbReference>
<evidence type="ECO:0000256" key="3">
    <source>
        <dbReference type="PROSITE-ProRule" id="PRU00023"/>
    </source>
</evidence>
<dbReference type="Gene3D" id="1.25.40.20">
    <property type="entry name" value="Ankyrin repeat-containing domain"/>
    <property type="match status" value="1"/>
</dbReference>
<dbReference type="OrthoDB" id="674805at2759"/>
<feature type="repeat" description="ANK" evidence="3">
    <location>
        <begin position="322"/>
        <end position="354"/>
    </location>
</feature>
<name>A0A8S3RAR6_MYTED</name>
<proteinExistence type="predicted"/>
<keyword evidence="2 3" id="KW-0040">ANK repeat</keyword>
<dbReference type="Pfam" id="PF12796">
    <property type="entry name" value="Ank_2"/>
    <property type="match status" value="1"/>
</dbReference>
<keyword evidence="1" id="KW-0677">Repeat</keyword>
<dbReference type="Pfam" id="PF13637">
    <property type="entry name" value="Ank_4"/>
    <property type="match status" value="1"/>
</dbReference>
<dbReference type="PROSITE" id="PS50297">
    <property type="entry name" value="ANK_REP_REGION"/>
    <property type="match status" value="1"/>
</dbReference>
<protein>
    <submittedName>
        <fullName evidence="4">Uncharacterized protein</fullName>
    </submittedName>
</protein>
<reference evidence="4" key="1">
    <citation type="submission" date="2021-03" db="EMBL/GenBank/DDBJ databases">
        <authorList>
            <person name="Bekaert M."/>
        </authorList>
    </citation>
    <scope>NUCLEOTIDE SEQUENCE</scope>
</reference>
<dbReference type="InterPro" id="IPR002110">
    <property type="entry name" value="Ankyrin_rpt"/>
</dbReference>
<dbReference type="PANTHER" id="PTHR24123">
    <property type="entry name" value="ANKYRIN REPEAT-CONTAINING"/>
    <property type="match status" value="1"/>
</dbReference>
<evidence type="ECO:0000256" key="2">
    <source>
        <dbReference type="ARBA" id="ARBA00023043"/>
    </source>
</evidence>
<evidence type="ECO:0000313" key="5">
    <source>
        <dbReference type="Proteomes" id="UP000683360"/>
    </source>
</evidence>
<dbReference type="AlphaFoldDB" id="A0A8S3RAR6"/>
<dbReference type="InterPro" id="IPR036770">
    <property type="entry name" value="Ankyrin_rpt-contain_sf"/>
</dbReference>
<dbReference type="EMBL" id="CAJPWZ010000991">
    <property type="protein sequence ID" value="CAG2204929.1"/>
    <property type="molecule type" value="Genomic_DNA"/>
</dbReference>
<evidence type="ECO:0000256" key="1">
    <source>
        <dbReference type="ARBA" id="ARBA00022737"/>
    </source>
</evidence>
<evidence type="ECO:0000313" key="4">
    <source>
        <dbReference type="EMBL" id="CAG2204929.1"/>
    </source>
</evidence>